<evidence type="ECO:0000256" key="1">
    <source>
        <dbReference type="ARBA" id="ARBA00001971"/>
    </source>
</evidence>
<proteinExistence type="inferred from homology"/>
<comment type="caution">
    <text evidence="11">The sequence shown here is derived from an EMBL/GenBank/DDBJ whole genome shotgun (WGS) entry which is preliminary data.</text>
</comment>
<keyword evidence="6 8" id="KW-0408">Iron</keyword>
<dbReference type="GO" id="GO:0004497">
    <property type="term" value="F:monooxygenase activity"/>
    <property type="evidence" value="ECO:0007669"/>
    <property type="project" value="UniProtKB-KW"/>
</dbReference>
<keyword evidence="10" id="KW-0812">Transmembrane</keyword>
<dbReference type="EMBL" id="JAXUIC010000005">
    <property type="protein sequence ID" value="KAK4589402.1"/>
    <property type="molecule type" value="Genomic_DNA"/>
</dbReference>
<dbReference type="GO" id="GO:0005506">
    <property type="term" value="F:iron ion binding"/>
    <property type="evidence" value="ECO:0007669"/>
    <property type="project" value="InterPro"/>
</dbReference>
<evidence type="ECO:0000256" key="3">
    <source>
        <dbReference type="ARBA" id="ARBA00022617"/>
    </source>
</evidence>
<dbReference type="GO" id="GO:0020037">
    <property type="term" value="F:heme binding"/>
    <property type="evidence" value="ECO:0007669"/>
    <property type="project" value="InterPro"/>
</dbReference>
<gene>
    <name evidence="11" type="ORF">RGQ29_020112</name>
</gene>
<dbReference type="InterPro" id="IPR017972">
    <property type="entry name" value="Cyt_P450_CS"/>
</dbReference>
<dbReference type="PANTHER" id="PTHR47955:SF19">
    <property type="entry name" value="CYTOCHROME P450 71A9-LIKE ISOFORM X1"/>
    <property type="match status" value="1"/>
</dbReference>
<dbReference type="PANTHER" id="PTHR47955">
    <property type="entry name" value="CYTOCHROME P450 FAMILY 71 PROTEIN"/>
    <property type="match status" value="1"/>
</dbReference>
<dbReference type="CDD" id="cd11072">
    <property type="entry name" value="CYP71-like"/>
    <property type="match status" value="1"/>
</dbReference>
<evidence type="ECO:0000313" key="12">
    <source>
        <dbReference type="Proteomes" id="UP001324115"/>
    </source>
</evidence>
<dbReference type="AlphaFoldDB" id="A0AAN7FA08"/>
<dbReference type="GO" id="GO:0016705">
    <property type="term" value="F:oxidoreductase activity, acting on paired donors, with incorporation or reduction of molecular oxygen"/>
    <property type="evidence" value="ECO:0007669"/>
    <property type="project" value="InterPro"/>
</dbReference>
<evidence type="ECO:0000256" key="10">
    <source>
        <dbReference type="SAM" id="Phobius"/>
    </source>
</evidence>
<evidence type="ECO:0000256" key="5">
    <source>
        <dbReference type="ARBA" id="ARBA00023002"/>
    </source>
</evidence>
<dbReference type="PRINTS" id="PR00385">
    <property type="entry name" value="P450"/>
</dbReference>
<accession>A0AAN7FA08</accession>
<evidence type="ECO:0008006" key="13">
    <source>
        <dbReference type="Google" id="ProtNLM"/>
    </source>
</evidence>
<organism evidence="11 12">
    <name type="scientific">Quercus rubra</name>
    <name type="common">Northern red oak</name>
    <name type="synonym">Quercus borealis</name>
    <dbReference type="NCBI Taxonomy" id="3512"/>
    <lineage>
        <taxon>Eukaryota</taxon>
        <taxon>Viridiplantae</taxon>
        <taxon>Streptophyta</taxon>
        <taxon>Embryophyta</taxon>
        <taxon>Tracheophyta</taxon>
        <taxon>Spermatophyta</taxon>
        <taxon>Magnoliopsida</taxon>
        <taxon>eudicotyledons</taxon>
        <taxon>Gunneridae</taxon>
        <taxon>Pentapetalae</taxon>
        <taxon>rosids</taxon>
        <taxon>fabids</taxon>
        <taxon>Fagales</taxon>
        <taxon>Fagaceae</taxon>
        <taxon>Quercus</taxon>
    </lineage>
</organism>
<evidence type="ECO:0000256" key="9">
    <source>
        <dbReference type="RuleBase" id="RU000461"/>
    </source>
</evidence>
<keyword evidence="10" id="KW-0472">Membrane</keyword>
<dbReference type="Gene3D" id="1.10.630.10">
    <property type="entry name" value="Cytochrome P450"/>
    <property type="match status" value="1"/>
</dbReference>
<evidence type="ECO:0000256" key="4">
    <source>
        <dbReference type="ARBA" id="ARBA00022723"/>
    </source>
</evidence>
<keyword evidence="5 9" id="KW-0560">Oxidoreductase</keyword>
<keyword evidence="3 8" id="KW-0349">Heme</keyword>
<reference evidence="11 12" key="1">
    <citation type="journal article" date="2023" name="G3 (Bethesda)">
        <title>A haplotype-resolved chromosome-scale genome for Quercus rubra L. provides insights into the genetics of adaptive traits for red oak species.</title>
        <authorList>
            <person name="Kapoor B."/>
            <person name="Jenkins J."/>
            <person name="Schmutz J."/>
            <person name="Zhebentyayeva T."/>
            <person name="Kuelheim C."/>
            <person name="Coggeshall M."/>
            <person name="Heim C."/>
            <person name="Lasky J.R."/>
            <person name="Leites L."/>
            <person name="Islam-Faridi N."/>
            <person name="Romero-Severson J."/>
            <person name="DeLeo V.L."/>
            <person name="Lucas S.M."/>
            <person name="Lazic D."/>
            <person name="Gailing O."/>
            <person name="Carlson J."/>
            <person name="Staton M."/>
        </authorList>
    </citation>
    <scope>NUCLEOTIDE SEQUENCE [LARGE SCALE GENOMIC DNA]</scope>
    <source>
        <strain evidence="11">Pseudo-F2</strain>
    </source>
</reference>
<protein>
    <recommendedName>
        <fullName evidence="13">Cytochrome P450</fullName>
    </recommendedName>
</protein>
<dbReference type="SUPFAM" id="SSF48264">
    <property type="entry name" value="Cytochrome P450"/>
    <property type="match status" value="1"/>
</dbReference>
<dbReference type="InterPro" id="IPR036396">
    <property type="entry name" value="Cyt_P450_sf"/>
</dbReference>
<evidence type="ECO:0000256" key="2">
    <source>
        <dbReference type="ARBA" id="ARBA00010617"/>
    </source>
</evidence>
<keyword evidence="4 8" id="KW-0479">Metal-binding</keyword>
<feature type="transmembrane region" description="Helical" evidence="10">
    <location>
        <begin position="6"/>
        <end position="28"/>
    </location>
</feature>
<evidence type="ECO:0000256" key="6">
    <source>
        <dbReference type="ARBA" id="ARBA00023004"/>
    </source>
</evidence>
<keyword evidence="7 9" id="KW-0503">Monooxygenase</keyword>
<evidence type="ECO:0000313" key="11">
    <source>
        <dbReference type="EMBL" id="KAK4589402.1"/>
    </source>
</evidence>
<keyword evidence="12" id="KW-1185">Reference proteome</keyword>
<dbReference type="FunFam" id="1.10.630.10:FF:000011">
    <property type="entry name" value="Cytochrome P450 83B1"/>
    <property type="match status" value="1"/>
</dbReference>
<evidence type="ECO:0000256" key="7">
    <source>
        <dbReference type="ARBA" id="ARBA00023033"/>
    </source>
</evidence>
<feature type="binding site" description="axial binding residue" evidence="8">
    <location>
        <position position="443"/>
    </location>
    <ligand>
        <name>heme</name>
        <dbReference type="ChEBI" id="CHEBI:30413"/>
    </ligand>
    <ligandPart>
        <name>Fe</name>
        <dbReference type="ChEBI" id="CHEBI:18248"/>
    </ligandPart>
</feature>
<keyword evidence="10" id="KW-1133">Transmembrane helix</keyword>
<dbReference type="PRINTS" id="PR00463">
    <property type="entry name" value="EP450I"/>
</dbReference>
<comment type="similarity">
    <text evidence="2 9">Belongs to the cytochrome P450 family.</text>
</comment>
<evidence type="ECO:0000256" key="8">
    <source>
        <dbReference type="PIRSR" id="PIRSR602401-1"/>
    </source>
</evidence>
<dbReference type="InterPro" id="IPR001128">
    <property type="entry name" value="Cyt_P450"/>
</dbReference>
<dbReference type="Pfam" id="PF00067">
    <property type="entry name" value="p450"/>
    <property type="match status" value="1"/>
</dbReference>
<name>A0AAN7FA08_QUERU</name>
<comment type="cofactor">
    <cofactor evidence="1 8">
        <name>heme</name>
        <dbReference type="ChEBI" id="CHEBI:30413"/>
    </cofactor>
</comment>
<dbReference type="Proteomes" id="UP001324115">
    <property type="component" value="Unassembled WGS sequence"/>
</dbReference>
<dbReference type="InterPro" id="IPR002401">
    <property type="entry name" value="Cyt_P450_E_grp-I"/>
</dbReference>
<sequence>MELFFLSSQWLPTIFLVLFPILSLSLLLKQRKGKKATNLPPGPPKLPIIGNLHQVGKLNHKSLWKLSQKYGPAMFLQLGQIPTLVISSSQMAKELLKTHDTECCTRPLSVAQEKLTYNYLTLAFCPYNDSWKNMQKIFRMELLSKARVQSFEYKRKAKIAELINYITQASPNPIELSEKALSLTYSVICQIAFNKNYDEIDGSKFKAFVQESMELFGTVATSDIIPGFGRIVDALTGLPRRIEYCHRRFDSFFEKLIEEHLDPTKQKSEQDVIDVMLSLSNDEKAQFNPTKEHIKAVLMDIVLGGVDTSAITITWVMTELIRNPRVMKKVQAEIRSYIGTKPYVDESELENLQYLKMVLKETFRLHPPLALLIPLEAISHFKIGGYDINPKTRIMINVYAIGRDPNTWKNPNEFYPERFEDNVVDFRGQNFELLPFGSGRRMCPGINMASTVVMVTLANLLYRFDWKLPNGMKREDVSVEEGIGLTIYRKLPLYLVPVIHDFEKTLDQ</sequence>
<dbReference type="PROSITE" id="PS00086">
    <property type="entry name" value="CYTOCHROME_P450"/>
    <property type="match status" value="1"/>
</dbReference>